<dbReference type="AlphaFoldDB" id="A0A4Q1ATX4"/>
<feature type="chain" id="PRO_5020644173" description="DUF4197 domain-containing protein" evidence="1">
    <location>
        <begin position="20"/>
        <end position="275"/>
    </location>
</feature>
<feature type="signal peptide" evidence="1">
    <location>
        <begin position="1"/>
        <end position="19"/>
    </location>
</feature>
<dbReference type="Proteomes" id="UP000289718">
    <property type="component" value="Unassembled WGS sequence"/>
</dbReference>
<protein>
    <recommendedName>
        <fullName evidence="4">DUF4197 domain-containing protein</fullName>
    </recommendedName>
</protein>
<evidence type="ECO:0008006" key="4">
    <source>
        <dbReference type="Google" id="ProtNLM"/>
    </source>
</evidence>
<evidence type="ECO:0000256" key="1">
    <source>
        <dbReference type="SAM" id="SignalP"/>
    </source>
</evidence>
<dbReference type="InterPro" id="IPR025245">
    <property type="entry name" value="DUF4197"/>
</dbReference>
<accession>A0A4Q1ATX4</accession>
<keyword evidence="3" id="KW-1185">Reference proteome</keyword>
<name>A0A4Q1ATX4_9BACT</name>
<reference evidence="2 3" key="1">
    <citation type="submission" date="2017-09" db="EMBL/GenBank/DDBJ databases">
        <title>Genomics of the genus Arcobacter.</title>
        <authorList>
            <person name="Perez-Cataluna A."/>
            <person name="Figueras M.J."/>
            <person name="Salas-Masso N."/>
        </authorList>
    </citation>
    <scope>NUCLEOTIDE SEQUENCE [LARGE SCALE GENOMIC DNA]</scope>
    <source>
        <strain evidence="2 3">F156-34</strain>
    </source>
</reference>
<dbReference type="EMBL" id="NXIE01000004">
    <property type="protein sequence ID" value="RXK12193.1"/>
    <property type="molecule type" value="Genomic_DNA"/>
</dbReference>
<evidence type="ECO:0000313" key="2">
    <source>
        <dbReference type="EMBL" id="RXK12193.1"/>
    </source>
</evidence>
<organism evidence="2 3">
    <name type="scientific">Halarcobacter mediterraneus</name>
    <dbReference type="NCBI Taxonomy" id="2023153"/>
    <lineage>
        <taxon>Bacteria</taxon>
        <taxon>Pseudomonadati</taxon>
        <taxon>Campylobacterota</taxon>
        <taxon>Epsilonproteobacteria</taxon>
        <taxon>Campylobacterales</taxon>
        <taxon>Arcobacteraceae</taxon>
        <taxon>Halarcobacter</taxon>
    </lineage>
</organism>
<dbReference type="Pfam" id="PF13852">
    <property type="entry name" value="DUF4197"/>
    <property type="match status" value="1"/>
</dbReference>
<proteinExistence type="predicted"/>
<sequence>MKKKTIILSLALCTTLSFSFDLNNFAKDVVNNLSNNEKASEKKEVTNTKSTTNLSQDTVSSGLKEALKVGVNYAVETLGSENGYLNNSQVKIPLPKNLQKVETIVRKAGGDKIADDLINSMNSAATQAAPKTAEIFVDAINKMSLEDAKNILAGDEHAATNYFKTNTNEALSNMIKPIVTKAMEDNSVAKYYDTFNSYYKEYGKEYVENSSVMNLAKNFGVDSYLPSSSDESINDYVTTKAIDGLFTIISEKEAAIRKNPIEQTTSILKEVFGGN</sequence>
<dbReference type="OrthoDB" id="9789685at2"/>
<evidence type="ECO:0000313" key="3">
    <source>
        <dbReference type="Proteomes" id="UP000289718"/>
    </source>
</evidence>
<keyword evidence="1" id="KW-0732">Signal</keyword>
<dbReference type="RefSeq" id="WP_129062058.1">
    <property type="nucleotide sequence ID" value="NZ_NXIE01000004.1"/>
</dbReference>
<comment type="caution">
    <text evidence="2">The sequence shown here is derived from an EMBL/GenBank/DDBJ whole genome shotgun (WGS) entry which is preliminary data.</text>
</comment>
<gene>
    <name evidence="2" type="ORF">CP965_10465</name>
</gene>